<dbReference type="Proteomes" id="UP000286288">
    <property type="component" value="Unassembled WGS sequence"/>
</dbReference>
<organism evidence="1 2">
    <name type="scientific">Enterococcus casseliflavus</name>
    <name type="common">Enterococcus flavescens</name>
    <dbReference type="NCBI Taxonomy" id="37734"/>
    <lineage>
        <taxon>Bacteria</taxon>
        <taxon>Bacillati</taxon>
        <taxon>Bacillota</taxon>
        <taxon>Bacilli</taxon>
        <taxon>Lactobacillales</taxon>
        <taxon>Enterococcaceae</taxon>
        <taxon>Enterococcus</taxon>
    </lineage>
</organism>
<sequence length="188" mass="22006">MKEQAIQNLFAKNRECRQLLTIIEALQLSDCWLCAGYLRNYLWGFLSGRIAEVPITDIDVVFYDPTVSIEETAAIEAQLRRSFPEFPWEVRNQALTHQHNFAEEPPYTSTFDALTKFPERCTAVAARMNQGKLELMAPFGWQDICSFRVRPTPHFAQNEQYLAVYRQRQAMKQWQKIWPQLSIEEGEK</sequence>
<dbReference type="Pfam" id="PF06042">
    <property type="entry name" value="NTP_transf_6"/>
    <property type="match status" value="1"/>
</dbReference>
<name>A0A415ERZ8_ENTCA</name>
<dbReference type="AlphaFoldDB" id="A0A415ERZ8"/>
<comment type="caution">
    <text evidence="1">The sequence shown here is derived from an EMBL/GenBank/DDBJ whole genome shotgun (WGS) entry which is preliminary data.</text>
</comment>
<dbReference type="RefSeq" id="WP_151195760.1">
    <property type="nucleotide sequence ID" value="NZ_JBPFKO010000015.1"/>
</dbReference>
<reference evidence="1 2" key="1">
    <citation type="submission" date="2018-08" db="EMBL/GenBank/DDBJ databases">
        <title>A genome reference for cultivated species of the human gut microbiota.</title>
        <authorList>
            <person name="Zou Y."/>
            <person name="Xue W."/>
            <person name="Luo G."/>
        </authorList>
    </citation>
    <scope>NUCLEOTIDE SEQUENCE [LARGE SCALE GENOMIC DNA]</scope>
    <source>
        <strain evidence="1 2">AF48-16</strain>
    </source>
</reference>
<dbReference type="PANTHER" id="PTHR39166">
    <property type="entry name" value="BLL1166 PROTEIN"/>
    <property type="match status" value="1"/>
</dbReference>
<accession>A0A415ERZ8</accession>
<evidence type="ECO:0008006" key="3">
    <source>
        <dbReference type="Google" id="ProtNLM"/>
    </source>
</evidence>
<evidence type="ECO:0000313" key="2">
    <source>
        <dbReference type="Proteomes" id="UP000286288"/>
    </source>
</evidence>
<dbReference type="InterPro" id="IPR009267">
    <property type="entry name" value="NTP_transf_6"/>
</dbReference>
<protein>
    <recommendedName>
        <fullName evidence="3">Nucleotidyltransferase family protein</fullName>
    </recommendedName>
</protein>
<gene>
    <name evidence="1" type="ORF">DW084_10075</name>
</gene>
<dbReference type="EMBL" id="QRMZ01000012">
    <property type="protein sequence ID" value="RHK06090.1"/>
    <property type="molecule type" value="Genomic_DNA"/>
</dbReference>
<dbReference type="PANTHER" id="PTHR39166:SF1">
    <property type="entry name" value="BLL1166 PROTEIN"/>
    <property type="match status" value="1"/>
</dbReference>
<proteinExistence type="predicted"/>
<evidence type="ECO:0000313" key="1">
    <source>
        <dbReference type="EMBL" id="RHK06090.1"/>
    </source>
</evidence>